<keyword evidence="7" id="KW-1185">Reference proteome</keyword>
<evidence type="ECO:0000256" key="2">
    <source>
        <dbReference type="ARBA" id="ARBA00022692"/>
    </source>
</evidence>
<feature type="transmembrane region" description="Helical" evidence="5">
    <location>
        <begin position="47"/>
        <end position="80"/>
    </location>
</feature>
<dbReference type="GO" id="GO:0016020">
    <property type="term" value="C:membrane"/>
    <property type="evidence" value="ECO:0007669"/>
    <property type="project" value="UniProtKB-SubCell"/>
</dbReference>
<comment type="subcellular location">
    <subcellularLocation>
        <location evidence="1">Membrane</location>
        <topology evidence="1">Multi-pass membrane protein</topology>
    </subcellularLocation>
</comment>
<evidence type="ECO:0000256" key="4">
    <source>
        <dbReference type="ARBA" id="ARBA00023136"/>
    </source>
</evidence>
<evidence type="ECO:0000313" key="6">
    <source>
        <dbReference type="EMBL" id="BBO36128.1"/>
    </source>
</evidence>
<protein>
    <recommendedName>
        <fullName evidence="8">DoxX family protein</fullName>
    </recommendedName>
</protein>
<keyword evidence="2 5" id="KW-0812">Transmembrane</keyword>
<dbReference type="Proteomes" id="UP000326837">
    <property type="component" value="Chromosome"/>
</dbReference>
<feature type="transmembrane region" description="Helical" evidence="5">
    <location>
        <begin position="92"/>
        <end position="109"/>
    </location>
</feature>
<reference evidence="7" key="1">
    <citation type="submission" date="2019-10" db="EMBL/GenBank/DDBJ databases">
        <title>Lacipirellula parvula gen. nov., sp. nov., representing a lineage of planctomycetes widespread in freshwater anoxic habitats, and description of the family Lacipirellulaceae.</title>
        <authorList>
            <person name="Dedysh S.N."/>
            <person name="Kulichevskaya I.S."/>
            <person name="Beletsky A.V."/>
            <person name="Rakitin A.L."/>
            <person name="Mardanov A.V."/>
            <person name="Ivanova A.A."/>
            <person name="Saltykova V.X."/>
            <person name="Rijpstra W.I.C."/>
            <person name="Sinninghe Damste J.S."/>
            <person name="Ravin N.V."/>
        </authorList>
    </citation>
    <scope>NUCLEOTIDE SEQUENCE [LARGE SCALE GENOMIC DNA]</scope>
    <source>
        <strain evidence="7">PX69</strain>
    </source>
</reference>
<dbReference type="KEGG" id="lpav:PLANPX_5740"/>
<evidence type="ECO:0008006" key="8">
    <source>
        <dbReference type="Google" id="ProtNLM"/>
    </source>
</evidence>
<feature type="transmembrane region" description="Helical" evidence="5">
    <location>
        <begin position="6"/>
        <end position="26"/>
    </location>
</feature>
<dbReference type="EMBL" id="AP021861">
    <property type="protein sequence ID" value="BBO36128.1"/>
    <property type="molecule type" value="Genomic_DNA"/>
</dbReference>
<proteinExistence type="predicted"/>
<evidence type="ECO:0000256" key="1">
    <source>
        <dbReference type="ARBA" id="ARBA00004141"/>
    </source>
</evidence>
<name>A0A5K7XI55_9BACT</name>
<dbReference type="Pfam" id="PF13564">
    <property type="entry name" value="DoxX_2"/>
    <property type="match status" value="1"/>
</dbReference>
<accession>A0A5K7XI55</accession>
<dbReference type="AlphaFoldDB" id="A0A5K7XI55"/>
<gene>
    <name evidence="6" type="ORF">PLANPX_5740</name>
</gene>
<evidence type="ECO:0000256" key="3">
    <source>
        <dbReference type="ARBA" id="ARBA00022989"/>
    </source>
</evidence>
<keyword evidence="4 5" id="KW-0472">Membrane</keyword>
<evidence type="ECO:0000313" key="7">
    <source>
        <dbReference type="Proteomes" id="UP000326837"/>
    </source>
</evidence>
<dbReference type="InterPro" id="IPR032808">
    <property type="entry name" value="DoxX"/>
</dbReference>
<evidence type="ECO:0000256" key="5">
    <source>
        <dbReference type="SAM" id="Phobius"/>
    </source>
</evidence>
<dbReference type="RefSeq" id="WP_152101360.1">
    <property type="nucleotide sequence ID" value="NZ_AP021861.1"/>
</dbReference>
<organism evidence="6 7">
    <name type="scientific">Lacipirellula parvula</name>
    <dbReference type="NCBI Taxonomy" id="2650471"/>
    <lineage>
        <taxon>Bacteria</taxon>
        <taxon>Pseudomonadati</taxon>
        <taxon>Planctomycetota</taxon>
        <taxon>Planctomycetia</taxon>
        <taxon>Pirellulales</taxon>
        <taxon>Lacipirellulaceae</taxon>
        <taxon>Lacipirellula</taxon>
    </lineage>
</organism>
<keyword evidence="3 5" id="KW-1133">Transmembrane helix</keyword>
<sequence length="128" mass="13905">MNVKKIIGWVLSVLIAAMMIFLSAPGKFMDFEGKEEMFAKMGWGVEIMKTIGVIEIAVAILYLIPRTAFVGAVLVTAYLGGAISTHVRVSDQFIFPVIMGVLVWIALGLRDGRVFTAAFTAPPKPISD</sequence>